<dbReference type="AlphaFoldDB" id="A0AAV4QNT1"/>
<proteinExistence type="predicted"/>
<dbReference type="EMBL" id="BPLQ01004811">
    <property type="protein sequence ID" value="GIY10855.1"/>
    <property type="molecule type" value="Genomic_DNA"/>
</dbReference>
<keyword evidence="3" id="KW-1185">Reference proteome</keyword>
<protein>
    <submittedName>
        <fullName evidence="2">Uncharacterized protein</fullName>
    </submittedName>
</protein>
<accession>A0AAV4QNT1</accession>
<evidence type="ECO:0000313" key="2">
    <source>
        <dbReference type="EMBL" id="GIY10855.1"/>
    </source>
</evidence>
<organism evidence="2 3">
    <name type="scientific">Caerostris darwini</name>
    <dbReference type="NCBI Taxonomy" id="1538125"/>
    <lineage>
        <taxon>Eukaryota</taxon>
        <taxon>Metazoa</taxon>
        <taxon>Ecdysozoa</taxon>
        <taxon>Arthropoda</taxon>
        <taxon>Chelicerata</taxon>
        <taxon>Arachnida</taxon>
        <taxon>Araneae</taxon>
        <taxon>Araneomorphae</taxon>
        <taxon>Entelegynae</taxon>
        <taxon>Araneoidea</taxon>
        <taxon>Araneidae</taxon>
        <taxon>Caerostris</taxon>
    </lineage>
</organism>
<evidence type="ECO:0000313" key="3">
    <source>
        <dbReference type="Proteomes" id="UP001054837"/>
    </source>
</evidence>
<reference evidence="2 3" key="1">
    <citation type="submission" date="2021-06" db="EMBL/GenBank/DDBJ databases">
        <title>Caerostris darwini draft genome.</title>
        <authorList>
            <person name="Kono N."/>
            <person name="Arakawa K."/>
        </authorList>
    </citation>
    <scope>NUCLEOTIDE SEQUENCE [LARGE SCALE GENOMIC DNA]</scope>
</reference>
<feature type="compositionally biased region" description="Basic and acidic residues" evidence="1">
    <location>
        <begin position="41"/>
        <end position="54"/>
    </location>
</feature>
<name>A0AAV4QNT1_9ARAC</name>
<dbReference type="Proteomes" id="UP001054837">
    <property type="component" value="Unassembled WGS sequence"/>
</dbReference>
<feature type="compositionally biased region" description="Pro residues" evidence="1">
    <location>
        <begin position="30"/>
        <end position="40"/>
    </location>
</feature>
<gene>
    <name evidence="2" type="ORF">CDAR_189971</name>
</gene>
<comment type="caution">
    <text evidence="2">The sequence shown here is derived from an EMBL/GenBank/DDBJ whole genome shotgun (WGS) entry which is preliminary data.</text>
</comment>
<evidence type="ECO:0000256" key="1">
    <source>
        <dbReference type="SAM" id="MobiDB-lite"/>
    </source>
</evidence>
<feature type="region of interest" description="Disordered" evidence="1">
    <location>
        <begin position="28"/>
        <end position="57"/>
    </location>
</feature>
<sequence length="80" mass="8676">MSSTLICANNPAAMGFLQLFITGPKFGPQIPRPPFLPPTPESREENLPDHHHPFEASPSSFISMVTSIRMERGEIGGSAV</sequence>